<dbReference type="PANTHER" id="PTHR21064">
    <property type="entry name" value="AMINOGLYCOSIDE PHOSPHOTRANSFERASE DOMAIN-CONTAINING PROTEIN-RELATED"/>
    <property type="match status" value="1"/>
</dbReference>
<accession>A0A0W0VQ22</accession>
<keyword evidence="3" id="KW-0418">Kinase</keyword>
<dbReference type="InterPro" id="IPR011009">
    <property type="entry name" value="Kinase-like_dom_sf"/>
</dbReference>
<evidence type="ECO:0000259" key="2">
    <source>
        <dbReference type="Pfam" id="PF01636"/>
    </source>
</evidence>
<dbReference type="eggNOG" id="COG2334">
    <property type="taxonomic scope" value="Bacteria"/>
</dbReference>
<dbReference type="SUPFAM" id="SSF56112">
    <property type="entry name" value="Protein kinase-like (PK-like)"/>
    <property type="match status" value="1"/>
</dbReference>
<dbReference type="Gene3D" id="3.30.200.20">
    <property type="entry name" value="Phosphorylase Kinase, domain 1"/>
    <property type="match status" value="1"/>
</dbReference>
<dbReference type="EMBL" id="LNYI01000028">
    <property type="protein sequence ID" value="KTD22152.1"/>
    <property type="molecule type" value="Genomic_DNA"/>
</dbReference>
<comment type="similarity">
    <text evidence="1">Belongs to the pseudomonas-type ThrB family.</text>
</comment>
<dbReference type="RefSeq" id="WP_028372566.1">
    <property type="nucleotide sequence ID" value="NZ_CAAAJD010000003.1"/>
</dbReference>
<gene>
    <name evidence="3" type="ORF">Llan_1415</name>
</gene>
<organism evidence="3 4">
    <name type="scientific">Legionella lansingensis</name>
    <dbReference type="NCBI Taxonomy" id="45067"/>
    <lineage>
        <taxon>Bacteria</taxon>
        <taxon>Pseudomonadati</taxon>
        <taxon>Pseudomonadota</taxon>
        <taxon>Gammaproteobacteria</taxon>
        <taxon>Legionellales</taxon>
        <taxon>Legionellaceae</taxon>
        <taxon>Legionella</taxon>
    </lineage>
</organism>
<feature type="domain" description="Aminoglycoside phosphotransferase" evidence="2">
    <location>
        <begin position="42"/>
        <end position="255"/>
    </location>
</feature>
<evidence type="ECO:0000313" key="3">
    <source>
        <dbReference type="EMBL" id="KTD22152.1"/>
    </source>
</evidence>
<dbReference type="AlphaFoldDB" id="A0A0W0VQ22"/>
<dbReference type="Proteomes" id="UP000054869">
    <property type="component" value="Unassembled WGS sequence"/>
</dbReference>
<dbReference type="OrthoDB" id="241498at2"/>
<sequence>MIPFEQASYLTQVRRLRALAVEAVKQYPLNVRNIDFIRYGANAIFRVTDTQNKRYVLRISPVGYHTKQAFLEEIKWLHHILKTTDLLVPKPVLTTHDQYLIEYAHPAISTIRLCHMFEWIPGKIRWKSIDKQYAYHLGSIIAQLQKSGQDIAIKHRHYWNTDGLVGTDRAKFYNVEKLTAVSKKEQDIITKARRTVYQTLKHYEESYKDKTGLIHSDMQPNNFLTYKNKYAVIDFDDCGVGLYGDDLAVALFAFEYLTEGEKSKNFLELKEALFTGYSTYMPLSQEDIDLSPYFLLARKLVTISWLELRRSNPKLRPYYRQAIARAITFFEGLEKNKR</sequence>
<name>A0A0W0VQ22_9GAMM</name>
<protein>
    <submittedName>
        <fullName evidence="3">Homoserine kinase</fullName>
    </submittedName>
</protein>
<dbReference type="PATRIC" id="fig|45067.4.peg.1481"/>
<reference evidence="3 4" key="1">
    <citation type="submission" date="2015-11" db="EMBL/GenBank/DDBJ databases">
        <title>Genomic analysis of 38 Legionella species identifies large and diverse effector repertoires.</title>
        <authorList>
            <person name="Burstein D."/>
            <person name="Amaro F."/>
            <person name="Zusman T."/>
            <person name="Lifshitz Z."/>
            <person name="Cohen O."/>
            <person name="Gilbert J.A."/>
            <person name="Pupko T."/>
            <person name="Shuman H.A."/>
            <person name="Segal G."/>
        </authorList>
    </citation>
    <scope>NUCLEOTIDE SEQUENCE [LARGE SCALE GENOMIC DNA]</scope>
    <source>
        <strain evidence="3 4">ATCC 49751</strain>
    </source>
</reference>
<evidence type="ECO:0000256" key="1">
    <source>
        <dbReference type="ARBA" id="ARBA00038240"/>
    </source>
</evidence>
<dbReference type="InterPro" id="IPR050249">
    <property type="entry name" value="Pseudomonas-type_ThrB"/>
</dbReference>
<keyword evidence="3" id="KW-0808">Transferase</keyword>
<dbReference type="STRING" id="45067.Llan_1415"/>
<dbReference type="InterPro" id="IPR002575">
    <property type="entry name" value="Aminoglycoside_PTrfase"/>
</dbReference>
<dbReference type="GO" id="GO:0019202">
    <property type="term" value="F:amino acid kinase activity"/>
    <property type="evidence" value="ECO:0007669"/>
    <property type="project" value="TreeGrafter"/>
</dbReference>
<comment type="caution">
    <text evidence="3">The sequence shown here is derived from an EMBL/GenBank/DDBJ whole genome shotgun (WGS) entry which is preliminary data.</text>
</comment>
<proteinExistence type="inferred from homology"/>
<evidence type="ECO:0000313" key="4">
    <source>
        <dbReference type="Proteomes" id="UP000054869"/>
    </source>
</evidence>
<dbReference type="Gene3D" id="3.90.1200.10">
    <property type="match status" value="1"/>
</dbReference>
<dbReference type="PANTHER" id="PTHR21064:SF6">
    <property type="entry name" value="AMINOGLYCOSIDE PHOSPHOTRANSFERASE DOMAIN-CONTAINING PROTEIN"/>
    <property type="match status" value="1"/>
</dbReference>
<keyword evidence="4" id="KW-1185">Reference proteome</keyword>
<dbReference type="Pfam" id="PF01636">
    <property type="entry name" value="APH"/>
    <property type="match status" value="1"/>
</dbReference>